<keyword evidence="1" id="KW-0732">Signal</keyword>
<evidence type="ECO:0000313" key="2">
    <source>
        <dbReference type="EMBL" id="OHT18967.1"/>
    </source>
</evidence>
<keyword evidence="3" id="KW-1185">Reference proteome</keyword>
<proteinExistence type="predicted"/>
<dbReference type="EMBL" id="MIPT01000001">
    <property type="protein sequence ID" value="OHT18967.1"/>
    <property type="molecule type" value="Genomic_DNA"/>
</dbReference>
<comment type="caution">
    <text evidence="2">The sequence shown here is derived from an EMBL/GenBank/DDBJ whole genome shotgun (WGS) entry which is preliminary data.</text>
</comment>
<protein>
    <recommendedName>
        <fullName evidence="4">DUF4893 domain-containing protein</fullName>
    </recommendedName>
</protein>
<dbReference type="Pfam" id="PF16233">
    <property type="entry name" value="DUF4893"/>
    <property type="match status" value="1"/>
</dbReference>
<evidence type="ECO:0000256" key="1">
    <source>
        <dbReference type="SAM" id="SignalP"/>
    </source>
</evidence>
<dbReference type="InterPro" id="IPR032609">
    <property type="entry name" value="DUF4893"/>
</dbReference>
<dbReference type="RefSeq" id="WP_236626787.1">
    <property type="nucleotide sequence ID" value="NZ_MIPT01000001.1"/>
</dbReference>
<dbReference type="AlphaFoldDB" id="A0A1S1HA27"/>
<feature type="signal peptide" evidence="1">
    <location>
        <begin position="1"/>
        <end position="30"/>
    </location>
</feature>
<evidence type="ECO:0008006" key="4">
    <source>
        <dbReference type="Google" id="ProtNLM"/>
    </source>
</evidence>
<sequence>MLKSLQSSPRILSLILLAGCVAGAAIDAHADDSPPPTNWRVIATSADRERLRGWRTAWIKALDQVAAAGQSQQIAPLGALMQPDAAQPGATPPAGDYACRVFKLGSRRPAGPVVTTLPPFTCRVAQEGGILSLTKLEGGQKPVGLLFPQDGSRMIFLGTMMLGDERRALEYGRDPERDMIGAFERIGDQRWRLVLPYPRWESLLDVVELVPKARG</sequence>
<feature type="chain" id="PRO_5012210243" description="DUF4893 domain-containing protein" evidence="1">
    <location>
        <begin position="31"/>
        <end position="215"/>
    </location>
</feature>
<evidence type="ECO:0000313" key="3">
    <source>
        <dbReference type="Proteomes" id="UP000179467"/>
    </source>
</evidence>
<accession>A0A1S1HA27</accession>
<dbReference type="Proteomes" id="UP000179467">
    <property type="component" value="Unassembled WGS sequence"/>
</dbReference>
<gene>
    <name evidence="2" type="ORF">BHE75_00947</name>
</gene>
<reference evidence="2 3" key="1">
    <citation type="submission" date="2016-09" db="EMBL/GenBank/DDBJ databases">
        <title>Metabolic pathway, cell adaptation mechanisms and a novel monoxygenase revealed through proteogenomic-transcription analysis of a Sphingomonas haloaromaticamans strain degrading the fungicide ortho-phenylphenol.</title>
        <authorList>
            <person name="Perruchon C."/>
            <person name="Papadopoulou E.S."/>
            <person name="Rousidou C."/>
            <person name="Vasileiadis S."/>
            <person name="Tanou G."/>
            <person name="Amoutzias G."/>
            <person name="Molassiotis A."/>
            <person name="Karpouzas D.G."/>
        </authorList>
    </citation>
    <scope>NUCLEOTIDE SEQUENCE [LARGE SCALE GENOMIC DNA]</scope>
    <source>
        <strain evidence="2 3">P3</strain>
    </source>
</reference>
<name>A0A1S1HA27_9SPHN</name>
<organism evidence="2 3">
    <name type="scientific">Edaphosphingomonas haloaromaticamans</name>
    <dbReference type="NCBI Taxonomy" id="653954"/>
    <lineage>
        <taxon>Bacteria</taxon>
        <taxon>Pseudomonadati</taxon>
        <taxon>Pseudomonadota</taxon>
        <taxon>Alphaproteobacteria</taxon>
        <taxon>Sphingomonadales</taxon>
        <taxon>Rhizorhabdaceae</taxon>
        <taxon>Edaphosphingomonas</taxon>
    </lineage>
</organism>